<dbReference type="InterPro" id="IPR006059">
    <property type="entry name" value="SBP"/>
</dbReference>
<name>A0ABQ2EUJ1_9DEIO</name>
<keyword evidence="3" id="KW-1185">Reference proteome</keyword>
<protein>
    <submittedName>
        <fullName evidence="2">Sugar ABC transporter substrate-binding protein</fullName>
    </submittedName>
</protein>
<gene>
    <name evidence="2" type="ORF">GCM10008955_20280</name>
</gene>
<evidence type="ECO:0000313" key="2">
    <source>
        <dbReference type="EMBL" id="GGK26382.1"/>
    </source>
</evidence>
<sequence>MKKGLMFLATLALASSALAQKQTITVGVYPNLDDVVKAAIPGFVKANPNIDVKLVVLEWADHHNALTTALATGAGAQDVVAVDFGYVAKFAEGAGLENLARAPYNGNTLKNRFVTYTFPQATHQGRLVAIPTDIGPGTMYYRTDMLKKAGVTPADLNRSWDSYITNGRKVVAANPGSFLIPDASTVASIIIRTNIPAGQGVYFDKANKVLVGPENKRFMDACTTAKKVRDAKLDARAGGAFSPEWITAFQKGNLATEFSGAWLAGHLQNWLAKDFAGKWNVQQLPGGTFASWGGSFYAIPTQSKNKAAAWQFINYMTTNRDQQVLAFKTTGAFPALKAANNAPLFNEGVPYLANQKARVLWRNAATRIQPLEVHRQDPIAEEIVNTAIGSVLDGSRDCNAALAEAKQLIERRARR</sequence>
<dbReference type="Pfam" id="PF01547">
    <property type="entry name" value="SBP_bac_1"/>
    <property type="match status" value="1"/>
</dbReference>
<feature type="chain" id="PRO_5046499460" evidence="1">
    <location>
        <begin position="20"/>
        <end position="415"/>
    </location>
</feature>
<evidence type="ECO:0000256" key="1">
    <source>
        <dbReference type="SAM" id="SignalP"/>
    </source>
</evidence>
<dbReference type="PANTHER" id="PTHR43649">
    <property type="entry name" value="ARABINOSE-BINDING PROTEIN-RELATED"/>
    <property type="match status" value="1"/>
</dbReference>
<organism evidence="2 3">
    <name type="scientific">Deinococcus malanensis</name>
    <dbReference type="NCBI Taxonomy" id="1706855"/>
    <lineage>
        <taxon>Bacteria</taxon>
        <taxon>Thermotogati</taxon>
        <taxon>Deinococcota</taxon>
        <taxon>Deinococci</taxon>
        <taxon>Deinococcales</taxon>
        <taxon>Deinococcaceae</taxon>
        <taxon>Deinococcus</taxon>
    </lineage>
</organism>
<dbReference type="PANTHER" id="PTHR43649:SF32">
    <property type="entry name" value="SUGAR BINDING SECRETED PROTEIN"/>
    <property type="match status" value="1"/>
</dbReference>
<keyword evidence="1" id="KW-0732">Signal</keyword>
<evidence type="ECO:0000313" key="3">
    <source>
        <dbReference type="Proteomes" id="UP000647587"/>
    </source>
</evidence>
<accession>A0ABQ2EUJ1</accession>
<comment type="caution">
    <text evidence="2">The sequence shown here is derived from an EMBL/GenBank/DDBJ whole genome shotgun (WGS) entry which is preliminary data.</text>
</comment>
<feature type="signal peptide" evidence="1">
    <location>
        <begin position="1"/>
        <end position="19"/>
    </location>
</feature>
<dbReference type="Proteomes" id="UP000647587">
    <property type="component" value="Unassembled WGS sequence"/>
</dbReference>
<dbReference type="RefSeq" id="WP_189007687.1">
    <property type="nucleotide sequence ID" value="NZ_BMPP01000007.1"/>
</dbReference>
<dbReference type="InterPro" id="IPR050490">
    <property type="entry name" value="Bact_solute-bd_prot1"/>
</dbReference>
<dbReference type="Gene3D" id="3.40.190.10">
    <property type="entry name" value="Periplasmic binding protein-like II"/>
    <property type="match status" value="1"/>
</dbReference>
<reference evidence="3" key="1">
    <citation type="journal article" date="2019" name="Int. J. Syst. Evol. Microbiol.">
        <title>The Global Catalogue of Microorganisms (GCM) 10K type strain sequencing project: providing services to taxonomists for standard genome sequencing and annotation.</title>
        <authorList>
            <consortium name="The Broad Institute Genomics Platform"/>
            <consortium name="The Broad Institute Genome Sequencing Center for Infectious Disease"/>
            <person name="Wu L."/>
            <person name="Ma J."/>
        </authorList>
    </citation>
    <scope>NUCLEOTIDE SEQUENCE [LARGE SCALE GENOMIC DNA]</scope>
    <source>
        <strain evidence="3">JCM 30331</strain>
    </source>
</reference>
<dbReference type="SUPFAM" id="SSF53850">
    <property type="entry name" value="Periplasmic binding protein-like II"/>
    <property type="match status" value="1"/>
</dbReference>
<dbReference type="EMBL" id="BMPP01000007">
    <property type="protein sequence ID" value="GGK26382.1"/>
    <property type="molecule type" value="Genomic_DNA"/>
</dbReference>
<proteinExistence type="predicted"/>